<dbReference type="Proteomes" id="UP000077069">
    <property type="component" value="Unassembled WGS sequence"/>
</dbReference>
<dbReference type="RefSeq" id="XP_018037288.1">
    <property type="nucleotide sequence ID" value="XM_018184064.1"/>
</dbReference>
<gene>
    <name evidence="1" type="ORF">CC84DRAFT_1241772</name>
</gene>
<sequence length="346" mass="38119">MPGKPHYGDVDFLVSGFLPEPPGTSLNWRRKVASSRDALGTRHVPHPNGEHWIQIDIKWAEDAGLLDQATRLEDQPDGFPHPRRRNGGNQFPGSLVFATKQPTDALRILGLDTRFLLACFAATEETCLDEGKHRGHLEDRSGPWLAFVFEWLPQRIPNIVFLTKKSHFTGGASRRGLPCARKFSRCSQQSLKSTIRSLRIIETIEEHRLQQLLMEAISEGQDGWSDEIPLHTIVVQGAASGTPPLMPVVPAQGDTACASDPPSLMFDASSDLIFSRPVTPPHTPPTCVTDIKPSTPTTASPIEDLRSVLLTPIHTQHLPRDPPLFFVARPPANNMSPAAKLDCLAM</sequence>
<dbReference type="GeneID" id="28767550"/>
<evidence type="ECO:0000313" key="2">
    <source>
        <dbReference type="Proteomes" id="UP000077069"/>
    </source>
</evidence>
<dbReference type="InParanoid" id="A0A177CH73"/>
<evidence type="ECO:0000313" key="1">
    <source>
        <dbReference type="EMBL" id="OAG06923.1"/>
    </source>
</evidence>
<dbReference type="STRING" id="1460663.A0A177CH73"/>
<dbReference type="OrthoDB" id="4708870at2759"/>
<proteinExistence type="predicted"/>
<protein>
    <submittedName>
        <fullName evidence="1">Uncharacterized protein</fullName>
    </submittedName>
</protein>
<dbReference type="AlphaFoldDB" id="A0A177CH73"/>
<organism evidence="1 2">
    <name type="scientific">Paraphaeosphaeria sporulosa</name>
    <dbReference type="NCBI Taxonomy" id="1460663"/>
    <lineage>
        <taxon>Eukaryota</taxon>
        <taxon>Fungi</taxon>
        <taxon>Dikarya</taxon>
        <taxon>Ascomycota</taxon>
        <taxon>Pezizomycotina</taxon>
        <taxon>Dothideomycetes</taxon>
        <taxon>Pleosporomycetidae</taxon>
        <taxon>Pleosporales</taxon>
        <taxon>Massarineae</taxon>
        <taxon>Didymosphaeriaceae</taxon>
        <taxon>Paraphaeosphaeria</taxon>
    </lineage>
</organism>
<accession>A0A177CH73</accession>
<reference evidence="1 2" key="1">
    <citation type="submission" date="2016-05" db="EMBL/GenBank/DDBJ databases">
        <title>Comparative analysis of secretome profiles of manganese(II)-oxidizing ascomycete fungi.</title>
        <authorList>
            <consortium name="DOE Joint Genome Institute"/>
            <person name="Zeiner C.A."/>
            <person name="Purvine S.O."/>
            <person name="Zink E.M."/>
            <person name="Wu S."/>
            <person name="Pasa-Tolic L."/>
            <person name="Chaput D.L."/>
            <person name="Haridas S."/>
            <person name="Grigoriev I.V."/>
            <person name="Santelli C.M."/>
            <person name="Hansel C.M."/>
        </authorList>
    </citation>
    <scope>NUCLEOTIDE SEQUENCE [LARGE SCALE GENOMIC DNA]</scope>
    <source>
        <strain evidence="1 2">AP3s5-JAC2a</strain>
    </source>
</reference>
<keyword evidence="2" id="KW-1185">Reference proteome</keyword>
<name>A0A177CH73_9PLEO</name>
<dbReference type="EMBL" id="KV441551">
    <property type="protein sequence ID" value="OAG06923.1"/>
    <property type="molecule type" value="Genomic_DNA"/>
</dbReference>